<dbReference type="EMBL" id="CP019646">
    <property type="protein sequence ID" value="AQQ70335.1"/>
    <property type="molecule type" value="Genomic_DNA"/>
</dbReference>
<organism evidence="3 4">
    <name type="scientific">Limihaloglobus sulfuriphilus</name>
    <dbReference type="NCBI Taxonomy" id="1851148"/>
    <lineage>
        <taxon>Bacteria</taxon>
        <taxon>Pseudomonadati</taxon>
        <taxon>Planctomycetota</taxon>
        <taxon>Phycisphaerae</taxon>
        <taxon>Sedimentisphaerales</taxon>
        <taxon>Sedimentisphaeraceae</taxon>
        <taxon>Limihaloglobus</taxon>
    </lineage>
</organism>
<dbReference type="InterPro" id="IPR035396">
    <property type="entry name" value="Bac_rhamnosid6H"/>
</dbReference>
<dbReference type="Gene3D" id="2.60.420.10">
    <property type="entry name" value="Maltose phosphorylase, domain 3"/>
    <property type="match status" value="1"/>
</dbReference>
<sequence length="810" mass="94131">MNTLNSKEKYHEVSVQALSQEILSCYGPKADFRWVRCADFDSAPFVCAYKREFFLEHEDEIRIFVTADERYQLYIDGDFVGEGSERGDLNNWFYETYDLKLKAGAHVIAARVWALGDKAPTAQISANPCCFMLYTEKKEHLDLLATGYSQWDSLKLEGFSFHEVPFAFAIRWREDIDGRKYNAGFRKGLGEGWQKADNFKITSLVEPALKLKPRNLPYMLRRNIKSCSRVLINRLKPKDYSNIENVKILPSQDSDTENQRWQSIQNGGSVTVDAHKTIRVIYSLDDYYCFYPELRLSGGTDARIFLRFSEAAYLTRDHEENRHFRHPKGNRDEIEGKYFKYAMTTEYISDGSCGQVFDPLWWFSGMYFELVIQTFEEPLVVEGLSLSETRYPLEMESSFRSSDKRYDEILQISFRTLQNCTHETYMDCPFYEQLMYVGDSRIESLCTFVSTLDDRMPLKAINIINDSRLENGLNMSCYPYRGMHVIPPFSLLWIAMVSDYACWRNNSGELVTSLLPDMRRIVSYFVRRKNTDGLISPGSGRRYDAFNFIDWVDGWNNDWGVPHGDNEINSVFHWLLVYTLGLYADMESCFGSQIFAQRALNEAEEISKTVSHLFWNKDRGLYADDLRHESFSEHAQILAILSGFAPTEQFDIIKQTLFADENLLRPTTYFSHYYFEVCRTLENADAFWDRMKLWYELEEKNFKTVCESTLPTRSDCHAWSSHPLYHFYSTVLGIRPAGFGFEKIEIKPMLGRLEKAQGRLVHPKGQIEVDLTQRGGRLSGRISVPDGLEGSVILSDKKLDFTRHDEVLEF</sequence>
<dbReference type="KEGG" id="pbas:SMSP2_00680"/>
<reference evidence="4" key="1">
    <citation type="submission" date="2017-02" db="EMBL/GenBank/DDBJ databases">
        <title>Comparative genomics and description of representatives of a novel lineage of planctomycetes thriving in anoxic sediments.</title>
        <authorList>
            <person name="Spring S."/>
            <person name="Bunk B."/>
            <person name="Sproer C."/>
        </authorList>
    </citation>
    <scope>NUCLEOTIDE SEQUENCE [LARGE SCALE GENOMIC DNA]</scope>
    <source>
        <strain evidence="4">SM-Chi-D1</strain>
    </source>
</reference>
<protein>
    <submittedName>
        <fullName evidence="3">Bacterial alpha-L-rhamnosidase</fullName>
    </submittedName>
</protein>
<keyword evidence="4" id="KW-1185">Reference proteome</keyword>
<dbReference type="Gene3D" id="1.50.10.10">
    <property type="match status" value="1"/>
</dbReference>
<name>A0A1Q2MC85_9BACT</name>
<proteinExistence type="predicted"/>
<dbReference type="PANTHER" id="PTHR34987:SF2">
    <property type="entry name" value="B, PUTATIVE (AFU_ORTHOLOGUE AFUA_7G05040)-RELATED"/>
    <property type="match status" value="1"/>
</dbReference>
<dbReference type="InterPro" id="IPR012341">
    <property type="entry name" value="6hp_glycosidase-like_sf"/>
</dbReference>
<dbReference type="InterPro" id="IPR008928">
    <property type="entry name" value="6-hairpin_glycosidase_sf"/>
</dbReference>
<evidence type="ECO:0000313" key="3">
    <source>
        <dbReference type="EMBL" id="AQQ70335.1"/>
    </source>
</evidence>
<dbReference type="SUPFAM" id="SSF48208">
    <property type="entry name" value="Six-hairpin glycosidases"/>
    <property type="match status" value="1"/>
</dbReference>
<dbReference type="OrthoDB" id="9815108at2"/>
<dbReference type="InterPro" id="IPR035398">
    <property type="entry name" value="Bac_rhamnosid_C"/>
</dbReference>
<feature type="domain" description="Alpha-L-rhamnosidase six-hairpin glycosidase" evidence="1">
    <location>
        <begin position="396"/>
        <end position="650"/>
    </location>
</feature>
<dbReference type="Pfam" id="PF17389">
    <property type="entry name" value="Bac_rhamnosid6H"/>
    <property type="match status" value="1"/>
</dbReference>
<evidence type="ECO:0000313" key="4">
    <source>
        <dbReference type="Proteomes" id="UP000188181"/>
    </source>
</evidence>
<dbReference type="Gene3D" id="2.60.120.260">
    <property type="entry name" value="Galactose-binding domain-like"/>
    <property type="match status" value="1"/>
</dbReference>
<evidence type="ECO:0000259" key="1">
    <source>
        <dbReference type="Pfam" id="PF17389"/>
    </source>
</evidence>
<evidence type="ECO:0000259" key="2">
    <source>
        <dbReference type="Pfam" id="PF17390"/>
    </source>
</evidence>
<accession>A0A1Q2MC85</accession>
<dbReference type="RefSeq" id="WP_146682608.1">
    <property type="nucleotide sequence ID" value="NZ_CP019646.1"/>
</dbReference>
<dbReference type="GO" id="GO:0005975">
    <property type="term" value="P:carbohydrate metabolic process"/>
    <property type="evidence" value="ECO:0007669"/>
    <property type="project" value="InterPro"/>
</dbReference>
<dbReference type="PANTHER" id="PTHR34987">
    <property type="entry name" value="C, PUTATIVE (AFU_ORTHOLOGUE AFUA_3G02880)-RELATED"/>
    <property type="match status" value="1"/>
</dbReference>
<gene>
    <name evidence="3" type="ORF">SMSP2_00680</name>
</gene>
<dbReference type="AlphaFoldDB" id="A0A1Q2MC85"/>
<feature type="domain" description="Alpha-L-rhamnosidase C-terminal" evidence="2">
    <location>
        <begin position="733"/>
        <end position="799"/>
    </location>
</feature>
<dbReference type="Pfam" id="PF17390">
    <property type="entry name" value="Bac_rhamnosid_C"/>
    <property type="match status" value="1"/>
</dbReference>
<dbReference type="STRING" id="1851148.SMSP2_00680"/>
<dbReference type="Proteomes" id="UP000188181">
    <property type="component" value="Chromosome"/>
</dbReference>